<dbReference type="GO" id="GO:0043164">
    <property type="term" value="P:Gram-negative-bacterium-type cell wall biogenesis"/>
    <property type="evidence" value="ECO:0007669"/>
    <property type="project" value="TreeGrafter"/>
</dbReference>
<dbReference type="PANTHER" id="PTHR30336">
    <property type="entry name" value="INNER MEMBRANE PROTEIN, PROBABLE PERMEASE"/>
    <property type="match status" value="1"/>
</dbReference>
<sequence length="189" mass="20972">MTDDDIARITAEHLIATPLEPADLLFVFGQRRGEQEIIAAAVDLWQRGLFRHAIVSGGATQGNPRTECSVIKEGMVAGGVPADLILEEHRATNTGENVIFSLPVIDAALGRHTIKSVICLGKICTARRYPMTLQRHWPEVAKMLVTVNPYGAPVERWHTDPLFRERVLAEWHKIALYKAQGFIADWSPG</sequence>
<dbReference type="Proteomes" id="UP000321058">
    <property type="component" value="Unassembled WGS sequence"/>
</dbReference>
<protein>
    <recommendedName>
        <fullName evidence="1">DUF218 domain-containing protein</fullName>
    </recommendedName>
</protein>
<dbReference type="AlphaFoldDB" id="A0A512NPX0"/>
<dbReference type="InterPro" id="IPR003848">
    <property type="entry name" value="DUF218"/>
</dbReference>
<evidence type="ECO:0000313" key="2">
    <source>
        <dbReference type="EMBL" id="GEP60967.1"/>
    </source>
</evidence>
<reference evidence="2 3" key="1">
    <citation type="submission" date="2019-07" db="EMBL/GenBank/DDBJ databases">
        <title>Whole genome shotgun sequence of Reyranella soli NBRC 108950.</title>
        <authorList>
            <person name="Hosoyama A."/>
            <person name="Uohara A."/>
            <person name="Ohji S."/>
            <person name="Ichikawa N."/>
        </authorList>
    </citation>
    <scope>NUCLEOTIDE SEQUENCE [LARGE SCALE GENOMIC DNA]</scope>
    <source>
        <strain evidence="2 3">NBRC 108950</strain>
    </source>
</reference>
<dbReference type="CDD" id="cd06259">
    <property type="entry name" value="YdcF-like"/>
    <property type="match status" value="1"/>
</dbReference>
<dbReference type="Gene3D" id="3.40.50.620">
    <property type="entry name" value="HUPs"/>
    <property type="match status" value="1"/>
</dbReference>
<organism evidence="2 3">
    <name type="scientific">Reyranella soli</name>
    <dbReference type="NCBI Taxonomy" id="1230389"/>
    <lineage>
        <taxon>Bacteria</taxon>
        <taxon>Pseudomonadati</taxon>
        <taxon>Pseudomonadota</taxon>
        <taxon>Alphaproteobacteria</taxon>
        <taxon>Hyphomicrobiales</taxon>
        <taxon>Reyranellaceae</taxon>
        <taxon>Reyranella</taxon>
    </lineage>
</organism>
<proteinExistence type="predicted"/>
<dbReference type="EMBL" id="BKAJ01000193">
    <property type="protein sequence ID" value="GEP60967.1"/>
    <property type="molecule type" value="Genomic_DNA"/>
</dbReference>
<dbReference type="GO" id="GO:0005886">
    <property type="term" value="C:plasma membrane"/>
    <property type="evidence" value="ECO:0007669"/>
    <property type="project" value="TreeGrafter"/>
</dbReference>
<dbReference type="Pfam" id="PF02698">
    <property type="entry name" value="DUF218"/>
    <property type="match status" value="1"/>
</dbReference>
<evidence type="ECO:0000259" key="1">
    <source>
        <dbReference type="Pfam" id="PF02698"/>
    </source>
</evidence>
<dbReference type="RefSeq" id="WP_246159152.1">
    <property type="nucleotide sequence ID" value="NZ_BKAJ01000193.1"/>
</dbReference>
<accession>A0A512NPX0</accession>
<dbReference type="GO" id="GO:0000270">
    <property type="term" value="P:peptidoglycan metabolic process"/>
    <property type="evidence" value="ECO:0007669"/>
    <property type="project" value="TreeGrafter"/>
</dbReference>
<gene>
    <name evidence="2" type="ORF">RSO01_81330</name>
</gene>
<evidence type="ECO:0000313" key="3">
    <source>
        <dbReference type="Proteomes" id="UP000321058"/>
    </source>
</evidence>
<dbReference type="InterPro" id="IPR051599">
    <property type="entry name" value="Cell_Envelope_Assoc"/>
</dbReference>
<keyword evidence="3" id="KW-1185">Reference proteome</keyword>
<dbReference type="PANTHER" id="PTHR30336:SF4">
    <property type="entry name" value="ENVELOPE BIOGENESIS FACTOR ELYC"/>
    <property type="match status" value="1"/>
</dbReference>
<name>A0A512NPX0_9HYPH</name>
<comment type="caution">
    <text evidence="2">The sequence shown here is derived from an EMBL/GenBank/DDBJ whole genome shotgun (WGS) entry which is preliminary data.</text>
</comment>
<feature type="domain" description="DUF218" evidence="1">
    <location>
        <begin position="24"/>
        <end position="149"/>
    </location>
</feature>
<dbReference type="InterPro" id="IPR014729">
    <property type="entry name" value="Rossmann-like_a/b/a_fold"/>
</dbReference>